<comment type="caution">
    <text evidence="3">The sequence shown here is derived from an EMBL/GenBank/DDBJ whole genome shotgun (WGS) entry which is preliminary data.</text>
</comment>
<dbReference type="InterPro" id="IPR024185">
    <property type="entry name" value="FTHF_cligase-like_sf"/>
</dbReference>
<dbReference type="Pfam" id="PF01812">
    <property type="entry name" value="5-FTHF_cyc-lig"/>
    <property type="match status" value="1"/>
</dbReference>
<comment type="catalytic activity">
    <reaction evidence="2">
        <text>(6S)-5-formyl-5,6,7,8-tetrahydrofolate + ATP = (6R)-5,10-methenyltetrahydrofolate + ADP + phosphate</text>
        <dbReference type="Rhea" id="RHEA:10488"/>
        <dbReference type="ChEBI" id="CHEBI:30616"/>
        <dbReference type="ChEBI" id="CHEBI:43474"/>
        <dbReference type="ChEBI" id="CHEBI:57455"/>
        <dbReference type="ChEBI" id="CHEBI:57457"/>
        <dbReference type="ChEBI" id="CHEBI:456216"/>
        <dbReference type="EC" id="6.3.3.2"/>
    </reaction>
</comment>
<dbReference type="EMBL" id="QOQF01000022">
    <property type="protein sequence ID" value="RCL76376.1"/>
    <property type="molecule type" value="Genomic_DNA"/>
</dbReference>
<dbReference type="Gene3D" id="3.40.50.10420">
    <property type="entry name" value="NagB/RpiA/CoA transferase-like"/>
    <property type="match status" value="1"/>
</dbReference>
<protein>
    <recommendedName>
        <fullName evidence="2">5-formyltetrahydrofolate cyclo-ligase</fullName>
        <ecNumber evidence="2">6.3.3.2</ecNumber>
    </recommendedName>
</protein>
<reference evidence="3 4" key="1">
    <citation type="journal article" date="2018" name="Microbiome">
        <title>Fine metagenomic profile of the Mediterranean stratified and mixed water columns revealed by assembly and recruitment.</title>
        <authorList>
            <person name="Haro-Moreno J.M."/>
            <person name="Lopez-Perez M."/>
            <person name="De La Torre J.R."/>
            <person name="Picazo A."/>
            <person name="Camacho A."/>
            <person name="Rodriguez-Valera F."/>
        </authorList>
    </citation>
    <scope>NUCLEOTIDE SEQUENCE [LARGE SCALE GENOMIC DNA]</scope>
    <source>
        <strain evidence="3">MED-G55</strain>
    </source>
</reference>
<name>A0A368DYJ3_9PROT</name>
<keyword evidence="2" id="KW-0479">Metal-binding</keyword>
<feature type="binding site" evidence="1">
    <location>
        <begin position="23"/>
        <end position="27"/>
    </location>
    <ligand>
        <name>ATP</name>
        <dbReference type="ChEBI" id="CHEBI:30616"/>
    </ligand>
</feature>
<keyword evidence="2" id="KW-0460">Magnesium</keyword>
<dbReference type="NCBIfam" id="TIGR02727">
    <property type="entry name" value="MTHFS_bact"/>
    <property type="match status" value="1"/>
</dbReference>
<sequence>MTSTNQAAPTAHVMTANDIQKQKKDIRHLAVQKRLEAKKLETDDLKLKLLDVFRGFISKTLPVGPKSERRQFVGSAYMADASEIDPLPILTHLNNEGWQTALPRIEKDVSLSFRVWQPGDILMTGKFEMQEPGPDSLAVFPDLVITPLLAFDKYGNRLGRGGGYYDRALKTLRAQGEVLIVGIAFDSQLFDIVPHEKHDEKLDFVLTPSGVHHFEAV</sequence>
<organism evidence="3 4">
    <name type="scientific">PS1 clade bacterium</name>
    <dbReference type="NCBI Taxonomy" id="2175152"/>
    <lineage>
        <taxon>Bacteria</taxon>
        <taxon>Pseudomonadati</taxon>
        <taxon>Pseudomonadota</taxon>
        <taxon>Alphaproteobacteria</taxon>
        <taxon>PS1 clade</taxon>
    </lineage>
</organism>
<keyword evidence="3" id="KW-0436">Ligase</keyword>
<proteinExistence type="inferred from homology"/>
<feature type="binding site" evidence="1">
    <location>
        <position position="83"/>
    </location>
    <ligand>
        <name>substrate</name>
    </ligand>
</feature>
<evidence type="ECO:0000256" key="2">
    <source>
        <dbReference type="RuleBase" id="RU361279"/>
    </source>
</evidence>
<dbReference type="EC" id="6.3.3.2" evidence="2"/>
<dbReference type="PANTHER" id="PTHR23407:SF11">
    <property type="entry name" value="CHROMOSOME UNDETERMINED SCAFFOLD_24, WHOLE GENOME SHOTGUN SEQUENCE"/>
    <property type="match status" value="1"/>
</dbReference>
<dbReference type="InterPro" id="IPR002698">
    <property type="entry name" value="FTHF_cligase"/>
</dbReference>
<evidence type="ECO:0000313" key="4">
    <source>
        <dbReference type="Proteomes" id="UP000252132"/>
    </source>
</evidence>
<dbReference type="PANTHER" id="PTHR23407">
    <property type="entry name" value="ATPASE INHIBITOR/5-FORMYLTETRAHYDROFOLATE CYCLO-LIGASE"/>
    <property type="match status" value="1"/>
</dbReference>
<feature type="binding site" evidence="1">
    <location>
        <position position="78"/>
    </location>
    <ligand>
        <name>substrate</name>
    </ligand>
</feature>
<feature type="binding site" evidence="1">
    <location>
        <begin position="157"/>
        <end position="165"/>
    </location>
    <ligand>
        <name>ATP</name>
        <dbReference type="ChEBI" id="CHEBI:30616"/>
    </ligand>
</feature>
<dbReference type="GO" id="GO:0005524">
    <property type="term" value="F:ATP binding"/>
    <property type="evidence" value="ECO:0007669"/>
    <property type="project" value="UniProtKB-KW"/>
</dbReference>
<accession>A0A368DYJ3</accession>
<gene>
    <name evidence="3" type="ORF">DBW69_05435</name>
</gene>
<dbReference type="GO" id="GO:0009396">
    <property type="term" value="P:folic acid-containing compound biosynthetic process"/>
    <property type="evidence" value="ECO:0007669"/>
    <property type="project" value="TreeGrafter"/>
</dbReference>
<evidence type="ECO:0000256" key="1">
    <source>
        <dbReference type="PIRSR" id="PIRSR006806-1"/>
    </source>
</evidence>
<dbReference type="InterPro" id="IPR037171">
    <property type="entry name" value="NagB/RpiA_transferase-like"/>
</dbReference>
<comment type="similarity">
    <text evidence="2">Belongs to the 5-formyltetrahydrofolate cyclo-ligase family.</text>
</comment>
<dbReference type="AlphaFoldDB" id="A0A368DYJ3"/>
<dbReference type="PIRSF" id="PIRSF006806">
    <property type="entry name" value="FTHF_cligase"/>
    <property type="match status" value="1"/>
</dbReference>
<comment type="cofactor">
    <cofactor evidence="2">
        <name>Mg(2+)</name>
        <dbReference type="ChEBI" id="CHEBI:18420"/>
    </cofactor>
</comment>
<dbReference type="GO" id="GO:0035999">
    <property type="term" value="P:tetrahydrofolate interconversion"/>
    <property type="evidence" value="ECO:0007669"/>
    <property type="project" value="TreeGrafter"/>
</dbReference>
<evidence type="ECO:0000313" key="3">
    <source>
        <dbReference type="EMBL" id="RCL76376.1"/>
    </source>
</evidence>
<keyword evidence="1 2" id="KW-0547">Nucleotide-binding</keyword>
<dbReference type="Proteomes" id="UP000252132">
    <property type="component" value="Unassembled WGS sequence"/>
</dbReference>
<keyword evidence="1 2" id="KW-0067">ATP-binding</keyword>
<dbReference type="GO" id="GO:0046872">
    <property type="term" value="F:metal ion binding"/>
    <property type="evidence" value="ECO:0007669"/>
    <property type="project" value="UniProtKB-KW"/>
</dbReference>
<dbReference type="SUPFAM" id="SSF100950">
    <property type="entry name" value="NagB/RpiA/CoA transferase-like"/>
    <property type="match status" value="1"/>
</dbReference>
<dbReference type="GO" id="GO:0030272">
    <property type="term" value="F:5-formyltetrahydrofolate cyclo-ligase activity"/>
    <property type="evidence" value="ECO:0007669"/>
    <property type="project" value="UniProtKB-EC"/>
</dbReference>